<dbReference type="RefSeq" id="WP_116420718.1">
    <property type="nucleotide sequence ID" value="NZ_NMUE01000008.1"/>
</dbReference>
<proteinExistence type="predicted"/>
<dbReference type="Proteomes" id="UP000257123">
    <property type="component" value="Unassembled WGS sequence"/>
</dbReference>
<sequence length="99" mass="11080">MDILGVEKALSVIPKLTGNVLYIYGPCQLYKYLNTRYIAVKRLSLEPADLIEALKYGLVYAPDLIGFQYTVVEGVSDEEAEFLAPLEMSQLGNIIYVKC</sequence>
<accession>A0A371R120</accession>
<organism evidence="1 4">
    <name type="scientific">Pyrobaculum aerophilum</name>
    <dbReference type="NCBI Taxonomy" id="13773"/>
    <lineage>
        <taxon>Archaea</taxon>
        <taxon>Thermoproteota</taxon>
        <taxon>Thermoprotei</taxon>
        <taxon>Thermoproteales</taxon>
        <taxon>Thermoproteaceae</taxon>
        <taxon>Pyrobaculum</taxon>
    </lineage>
</organism>
<protein>
    <submittedName>
        <fullName evidence="1">Uncharacterized protein</fullName>
    </submittedName>
</protein>
<evidence type="ECO:0000313" key="1">
    <source>
        <dbReference type="EMBL" id="RFA97138.1"/>
    </source>
</evidence>
<dbReference type="AlphaFoldDB" id="A0A371R120"/>
<dbReference type="OrthoDB" id="28133at2157"/>
<evidence type="ECO:0000313" key="2">
    <source>
        <dbReference type="EMBL" id="RFB00034.1"/>
    </source>
</evidence>
<dbReference type="EMBL" id="NMUE01000008">
    <property type="protein sequence ID" value="RFA97138.1"/>
    <property type="molecule type" value="Genomic_DNA"/>
</dbReference>
<dbReference type="Proteomes" id="UP000256877">
    <property type="component" value="Unassembled WGS sequence"/>
</dbReference>
<dbReference type="EMBL" id="NMUF01000004">
    <property type="protein sequence ID" value="RFB00034.1"/>
    <property type="molecule type" value="Genomic_DNA"/>
</dbReference>
<name>A0A371R120_9CREN</name>
<evidence type="ECO:0000313" key="3">
    <source>
        <dbReference type="Proteomes" id="UP000256877"/>
    </source>
</evidence>
<reference evidence="3 4" key="1">
    <citation type="submission" date="2017-07" db="EMBL/GenBank/DDBJ databases">
        <title>Draft genome sequence of aerobic hyperthermophilic archaea, Pyrobaculum aerophilum YKB31 and YKB32.</title>
        <authorList>
            <person name="Mochizuki T."/>
            <person name="Berliner A.J."/>
            <person name="Yoshida-Takashima Y."/>
            <person name="Takaki Y."/>
            <person name="Nunoura T."/>
            <person name="Takai K."/>
        </authorList>
    </citation>
    <scope>NUCLEOTIDE SEQUENCE [LARGE SCALE GENOMIC DNA]</scope>
    <source>
        <strain evidence="1 4">YKB31</strain>
        <strain evidence="2 3">YKB32</strain>
    </source>
</reference>
<evidence type="ECO:0000313" key="4">
    <source>
        <dbReference type="Proteomes" id="UP000257123"/>
    </source>
</evidence>
<gene>
    <name evidence="1" type="ORF">CGL51_03610</name>
    <name evidence="2" type="ORF">CGL52_02430</name>
</gene>
<comment type="caution">
    <text evidence="1">The sequence shown here is derived from an EMBL/GenBank/DDBJ whole genome shotgun (WGS) entry which is preliminary data.</text>
</comment>